<feature type="region of interest" description="Disordered" evidence="1">
    <location>
        <begin position="1"/>
        <end position="41"/>
    </location>
</feature>
<name>A0A2I0JVP4_PUNGR</name>
<sequence>EYPWPPLRSKNADGPLETQGSRRVRGDLGRRSAGGGQRRRTPAVLALPAGTAHAGAGENSVCNINLCVLVLGRARGGLWFSPSSSFGVTIHETPPTDIVLTEIEGISATTTYTSLHGRRRSPMMSTLSPLSPITSSRVVVARVGAL</sequence>
<accession>A0A2I0JVP4</accession>
<comment type="caution">
    <text evidence="2">The sequence shown here is derived from an EMBL/GenBank/DDBJ whole genome shotgun (WGS) entry which is preliminary data.</text>
</comment>
<reference evidence="2 3" key="1">
    <citation type="submission" date="2017-11" db="EMBL/GenBank/DDBJ databases">
        <title>De-novo sequencing of pomegranate (Punica granatum L.) genome.</title>
        <authorList>
            <person name="Akparov Z."/>
            <person name="Amiraslanov A."/>
            <person name="Hajiyeva S."/>
            <person name="Abbasov M."/>
            <person name="Kaur K."/>
            <person name="Hamwieh A."/>
            <person name="Solovyev V."/>
            <person name="Salamov A."/>
            <person name="Braich B."/>
            <person name="Kosarev P."/>
            <person name="Mahmoud A."/>
            <person name="Hajiyev E."/>
            <person name="Babayeva S."/>
            <person name="Izzatullayeva V."/>
            <person name="Mammadov A."/>
            <person name="Mammadov A."/>
            <person name="Sharifova S."/>
            <person name="Ojaghi J."/>
            <person name="Eynullazada K."/>
            <person name="Bayramov B."/>
            <person name="Abdulazimova A."/>
            <person name="Shahmuradov I."/>
        </authorList>
    </citation>
    <scope>NUCLEOTIDE SEQUENCE [LARGE SCALE GENOMIC DNA]</scope>
    <source>
        <strain evidence="3">cv. AG2017</strain>
        <tissue evidence="2">Leaf</tissue>
    </source>
</reference>
<dbReference type="EMBL" id="PGOL01001162">
    <property type="protein sequence ID" value="PKI60388.1"/>
    <property type="molecule type" value="Genomic_DNA"/>
</dbReference>
<evidence type="ECO:0000313" key="3">
    <source>
        <dbReference type="Proteomes" id="UP000233551"/>
    </source>
</evidence>
<dbReference type="AlphaFoldDB" id="A0A2I0JVP4"/>
<keyword evidence="3" id="KW-1185">Reference proteome</keyword>
<gene>
    <name evidence="2" type="ORF">CRG98_019213</name>
</gene>
<dbReference type="Proteomes" id="UP000233551">
    <property type="component" value="Unassembled WGS sequence"/>
</dbReference>
<protein>
    <submittedName>
        <fullName evidence="2">Uncharacterized protein</fullName>
    </submittedName>
</protein>
<evidence type="ECO:0000313" key="2">
    <source>
        <dbReference type="EMBL" id="PKI60388.1"/>
    </source>
</evidence>
<evidence type="ECO:0000256" key="1">
    <source>
        <dbReference type="SAM" id="MobiDB-lite"/>
    </source>
</evidence>
<feature type="non-terminal residue" evidence="2">
    <location>
        <position position="1"/>
    </location>
</feature>
<proteinExistence type="predicted"/>
<organism evidence="2 3">
    <name type="scientific">Punica granatum</name>
    <name type="common">Pomegranate</name>
    <dbReference type="NCBI Taxonomy" id="22663"/>
    <lineage>
        <taxon>Eukaryota</taxon>
        <taxon>Viridiplantae</taxon>
        <taxon>Streptophyta</taxon>
        <taxon>Embryophyta</taxon>
        <taxon>Tracheophyta</taxon>
        <taxon>Spermatophyta</taxon>
        <taxon>Magnoliopsida</taxon>
        <taxon>eudicotyledons</taxon>
        <taxon>Gunneridae</taxon>
        <taxon>Pentapetalae</taxon>
        <taxon>rosids</taxon>
        <taxon>malvids</taxon>
        <taxon>Myrtales</taxon>
        <taxon>Lythraceae</taxon>
        <taxon>Punica</taxon>
    </lineage>
</organism>